<protein>
    <submittedName>
        <fullName evidence="2">Uncharacterized protein</fullName>
    </submittedName>
</protein>
<name>A0A916ZU90_9SPHN</name>
<proteinExistence type="predicted"/>
<dbReference type="Proteomes" id="UP000635071">
    <property type="component" value="Unassembled WGS sequence"/>
</dbReference>
<evidence type="ECO:0000256" key="1">
    <source>
        <dbReference type="SAM" id="MobiDB-lite"/>
    </source>
</evidence>
<dbReference type="EMBL" id="BMJM01000006">
    <property type="protein sequence ID" value="GGE14483.1"/>
    <property type="molecule type" value="Genomic_DNA"/>
</dbReference>
<gene>
    <name evidence="2" type="ORF">GCM10011529_21090</name>
</gene>
<reference evidence="2" key="1">
    <citation type="journal article" date="2014" name="Int. J. Syst. Evol. Microbiol.">
        <title>Complete genome sequence of Corynebacterium casei LMG S-19264T (=DSM 44701T), isolated from a smear-ripened cheese.</title>
        <authorList>
            <consortium name="US DOE Joint Genome Institute (JGI-PGF)"/>
            <person name="Walter F."/>
            <person name="Albersmeier A."/>
            <person name="Kalinowski J."/>
            <person name="Ruckert C."/>
        </authorList>
    </citation>
    <scope>NUCLEOTIDE SEQUENCE</scope>
    <source>
        <strain evidence="2">CGMCC 1.15519</strain>
    </source>
</reference>
<evidence type="ECO:0000313" key="3">
    <source>
        <dbReference type="Proteomes" id="UP000635071"/>
    </source>
</evidence>
<organism evidence="2 3">
    <name type="scientific">Sandarakinorhabdus glacialis</name>
    <dbReference type="NCBI Taxonomy" id="1614636"/>
    <lineage>
        <taxon>Bacteria</taxon>
        <taxon>Pseudomonadati</taxon>
        <taxon>Pseudomonadota</taxon>
        <taxon>Alphaproteobacteria</taxon>
        <taxon>Sphingomonadales</taxon>
        <taxon>Sphingosinicellaceae</taxon>
        <taxon>Sandarakinorhabdus</taxon>
    </lineage>
</organism>
<accession>A0A916ZU90</accession>
<feature type="compositionally biased region" description="Basic and acidic residues" evidence="1">
    <location>
        <begin position="102"/>
        <end position="117"/>
    </location>
</feature>
<comment type="caution">
    <text evidence="2">The sequence shown here is derived from an EMBL/GenBank/DDBJ whole genome shotgun (WGS) entry which is preliminary data.</text>
</comment>
<sequence length="117" mass="12355">MAGLLDFAEDEERPILGDLDADAGLADQVLFTQRGDDRRFEFPDRLAAGADKADQRDRDRAVVADGIAVVGGIEAEDGDADLVACAEAIGPGSGIGDGRQLGGERRLAEPEDKQECQ</sequence>
<dbReference type="AlphaFoldDB" id="A0A916ZU90"/>
<feature type="region of interest" description="Disordered" evidence="1">
    <location>
        <begin position="93"/>
        <end position="117"/>
    </location>
</feature>
<reference evidence="2" key="2">
    <citation type="submission" date="2020-09" db="EMBL/GenBank/DDBJ databases">
        <authorList>
            <person name="Sun Q."/>
            <person name="Zhou Y."/>
        </authorList>
    </citation>
    <scope>NUCLEOTIDE SEQUENCE</scope>
    <source>
        <strain evidence="2">CGMCC 1.15519</strain>
    </source>
</reference>
<keyword evidence="3" id="KW-1185">Reference proteome</keyword>
<evidence type="ECO:0000313" key="2">
    <source>
        <dbReference type="EMBL" id="GGE14483.1"/>
    </source>
</evidence>